<dbReference type="VEuPathDB" id="VectorBase:AATE012794"/>
<evidence type="ECO:0000256" key="1">
    <source>
        <dbReference type="SAM" id="MobiDB-lite"/>
    </source>
</evidence>
<name>A0A182J7F4_ANOAO</name>
<feature type="compositionally biased region" description="Gly residues" evidence="1">
    <location>
        <begin position="84"/>
        <end position="93"/>
    </location>
</feature>
<feature type="compositionally biased region" description="Low complexity" evidence="1">
    <location>
        <begin position="94"/>
        <end position="110"/>
    </location>
</feature>
<protein>
    <submittedName>
        <fullName evidence="2">Uncharacterized protein</fullName>
    </submittedName>
</protein>
<feature type="compositionally biased region" description="Gly residues" evidence="1">
    <location>
        <begin position="62"/>
        <end position="78"/>
    </location>
</feature>
<evidence type="ECO:0000313" key="2">
    <source>
        <dbReference type="EnsemblMetazoa" id="AATE012794-PA.1"/>
    </source>
</evidence>
<accession>A0A182J7F4</accession>
<dbReference type="AlphaFoldDB" id="A0A182J7F4"/>
<feature type="compositionally biased region" description="Polar residues" evidence="1">
    <location>
        <begin position="162"/>
        <end position="175"/>
    </location>
</feature>
<reference evidence="2" key="1">
    <citation type="submission" date="2022-08" db="UniProtKB">
        <authorList>
            <consortium name="EnsemblMetazoa"/>
        </authorList>
    </citation>
    <scope>IDENTIFICATION</scope>
    <source>
        <strain evidence="2">EBRO</strain>
    </source>
</reference>
<dbReference type="EnsemblMetazoa" id="AATE012794-RA">
    <property type="protein sequence ID" value="AATE012794-PA.1"/>
    <property type="gene ID" value="AATE012794"/>
</dbReference>
<feature type="compositionally biased region" description="Polar residues" evidence="1">
    <location>
        <begin position="193"/>
        <end position="205"/>
    </location>
</feature>
<proteinExistence type="predicted"/>
<feature type="region of interest" description="Disordered" evidence="1">
    <location>
        <begin position="44"/>
        <end position="110"/>
    </location>
</feature>
<feature type="region of interest" description="Disordered" evidence="1">
    <location>
        <begin position="161"/>
        <end position="263"/>
    </location>
</feature>
<organism evidence="2">
    <name type="scientific">Anopheles atroparvus</name>
    <name type="common">European mosquito</name>
    <dbReference type="NCBI Taxonomy" id="41427"/>
    <lineage>
        <taxon>Eukaryota</taxon>
        <taxon>Metazoa</taxon>
        <taxon>Ecdysozoa</taxon>
        <taxon>Arthropoda</taxon>
        <taxon>Hexapoda</taxon>
        <taxon>Insecta</taxon>
        <taxon>Pterygota</taxon>
        <taxon>Neoptera</taxon>
        <taxon>Endopterygota</taxon>
        <taxon>Diptera</taxon>
        <taxon>Nematocera</taxon>
        <taxon>Culicoidea</taxon>
        <taxon>Culicidae</taxon>
        <taxon>Anophelinae</taxon>
        <taxon>Anopheles</taxon>
    </lineage>
</organism>
<sequence>MDDAIVHSDCDSRRLACLLLLLHSGSFPPAHTTMTTTPARYASSFTPQETAGPHSPKKLGKAAGGAGDGSSGGGGVSGESGAEGPSGGGGGSSGSAAMAVGGAGSSGSSVSSTAAAAAAATVPGTVGLSPAATAIVSYVVPGDQNVLGTPGALAIPAATVSPGETASSGGQTIIGSKSPPASAQTPPSPQPTDNVTIPQQVTSTHGWEWTRRDVTARHSLPHQVKQGETKGGTLKPRRKPFKLLNKKERKRVRKTSGSGDCVPSRFANFASRHAPLPEDSEVLDSQLQSHPFVKQAIGSFTKREAKLRDD</sequence>